<dbReference type="EMBL" id="NVMX01000027">
    <property type="protein sequence ID" value="PDZ97331.1"/>
    <property type="molecule type" value="Genomic_DNA"/>
</dbReference>
<sequence>MKDLLIVVVFLFPEDNQDHHSVLLVEFFLQQCSKTHPHHSLLYIFLLLFYMIFPYLSMPLIIGSIQFFLKFIYNELFPPIPIFRFHIQFVFKPFCIEKVFFNLIKRLH</sequence>
<gene>
    <name evidence="2" type="ORF">CON36_18180</name>
</gene>
<dbReference type="AlphaFoldDB" id="A0A9X6SXX8"/>
<comment type="caution">
    <text evidence="2">The sequence shown here is derived from an EMBL/GenBank/DDBJ whole genome shotgun (WGS) entry which is preliminary data.</text>
</comment>
<accession>A0A9X6SXX8</accession>
<keyword evidence="1" id="KW-0812">Transmembrane</keyword>
<dbReference type="Proteomes" id="UP000219922">
    <property type="component" value="Unassembled WGS sequence"/>
</dbReference>
<keyword evidence="1" id="KW-0472">Membrane</keyword>
<keyword evidence="1" id="KW-1133">Transmembrane helix</keyword>
<organism evidence="2 3">
    <name type="scientific">Bacillus cereus</name>
    <dbReference type="NCBI Taxonomy" id="1396"/>
    <lineage>
        <taxon>Bacteria</taxon>
        <taxon>Bacillati</taxon>
        <taxon>Bacillota</taxon>
        <taxon>Bacilli</taxon>
        <taxon>Bacillales</taxon>
        <taxon>Bacillaceae</taxon>
        <taxon>Bacillus</taxon>
        <taxon>Bacillus cereus group</taxon>
    </lineage>
</organism>
<evidence type="ECO:0000256" key="1">
    <source>
        <dbReference type="SAM" id="Phobius"/>
    </source>
</evidence>
<feature type="transmembrane region" description="Helical" evidence="1">
    <location>
        <begin position="41"/>
        <end position="62"/>
    </location>
</feature>
<evidence type="ECO:0000313" key="2">
    <source>
        <dbReference type="EMBL" id="PDZ97331.1"/>
    </source>
</evidence>
<name>A0A9X6SXX8_BACCE</name>
<evidence type="ECO:0000313" key="3">
    <source>
        <dbReference type="Proteomes" id="UP000219922"/>
    </source>
</evidence>
<reference evidence="2 3" key="1">
    <citation type="submission" date="2017-09" db="EMBL/GenBank/DDBJ databases">
        <title>Large-scale bioinformatics analysis of Bacillus genomes uncovers conserved roles of natural products in bacterial physiology.</title>
        <authorList>
            <consortium name="Agbiome Team Llc"/>
            <person name="Bleich R.M."/>
            <person name="Grubbs K.J."/>
            <person name="Santa Maria K.C."/>
            <person name="Allen S.E."/>
            <person name="Farag S."/>
            <person name="Shank E.A."/>
            <person name="Bowers A."/>
        </authorList>
    </citation>
    <scope>NUCLEOTIDE SEQUENCE [LARGE SCALE GENOMIC DNA]</scope>
    <source>
        <strain evidence="2 3">AFS092789</strain>
    </source>
</reference>
<proteinExistence type="predicted"/>
<protein>
    <submittedName>
        <fullName evidence="2">Uncharacterized protein</fullName>
    </submittedName>
</protein>